<dbReference type="EMBL" id="GBRH01232188">
    <property type="protein sequence ID" value="JAD65707.1"/>
    <property type="molecule type" value="Transcribed_RNA"/>
</dbReference>
<dbReference type="PANTHER" id="PTHR15503:SF22">
    <property type="entry name" value="TRANSPOSON TY3-I GAG POLYPROTEIN"/>
    <property type="match status" value="1"/>
</dbReference>
<proteinExistence type="predicted"/>
<dbReference type="Gene3D" id="3.10.10.10">
    <property type="entry name" value="HIV Type 1 Reverse Transcriptase, subunit A, domain 1"/>
    <property type="match status" value="1"/>
</dbReference>
<dbReference type="AlphaFoldDB" id="A0A0A9C2E5"/>
<evidence type="ECO:0000313" key="1">
    <source>
        <dbReference type="EMBL" id="JAD65707.1"/>
    </source>
</evidence>
<sequence length="66" mass="7514">MFEEPCGLPPPRRQDHRIHLLPGTAPVAVRPYRYPQLLKDEIEHQCDKMLKQGIIRASTSAFSSSV</sequence>
<dbReference type="PANTHER" id="PTHR15503">
    <property type="entry name" value="LDOC1 RELATED"/>
    <property type="match status" value="1"/>
</dbReference>
<accession>A0A0A9C2E5</accession>
<dbReference type="InterPro" id="IPR043502">
    <property type="entry name" value="DNA/RNA_pol_sf"/>
</dbReference>
<reference evidence="1" key="2">
    <citation type="journal article" date="2015" name="Data Brief">
        <title>Shoot transcriptome of the giant reed, Arundo donax.</title>
        <authorList>
            <person name="Barrero R.A."/>
            <person name="Guerrero F.D."/>
            <person name="Moolhuijzen P."/>
            <person name="Goolsby J.A."/>
            <person name="Tidwell J."/>
            <person name="Bellgard S.E."/>
            <person name="Bellgard M.I."/>
        </authorList>
    </citation>
    <scope>NUCLEOTIDE SEQUENCE</scope>
    <source>
        <tissue evidence="1">Shoot tissue taken approximately 20 cm above the soil surface</tissue>
    </source>
</reference>
<reference evidence="1" key="1">
    <citation type="submission" date="2014-09" db="EMBL/GenBank/DDBJ databases">
        <authorList>
            <person name="Magalhaes I.L.F."/>
            <person name="Oliveira U."/>
            <person name="Santos F.R."/>
            <person name="Vidigal T.H.D.A."/>
            <person name="Brescovit A.D."/>
            <person name="Santos A.J."/>
        </authorList>
    </citation>
    <scope>NUCLEOTIDE SEQUENCE</scope>
    <source>
        <tissue evidence="1">Shoot tissue taken approximately 20 cm above the soil surface</tissue>
    </source>
</reference>
<organism evidence="1">
    <name type="scientific">Arundo donax</name>
    <name type="common">Giant reed</name>
    <name type="synonym">Donax arundinaceus</name>
    <dbReference type="NCBI Taxonomy" id="35708"/>
    <lineage>
        <taxon>Eukaryota</taxon>
        <taxon>Viridiplantae</taxon>
        <taxon>Streptophyta</taxon>
        <taxon>Embryophyta</taxon>
        <taxon>Tracheophyta</taxon>
        <taxon>Spermatophyta</taxon>
        <taxon>Magnoliopsida</taxon>
        <taxon>Liliopsida</taxon>
        <taxon>Poales</taxon>
        <taxon>Poaceae</taxon>
        <taxon>PACMAD clade</taxon>
        <taxon>Arundinoideae</taxon>
        <taxon>Arundineae</taxon>
        <taxon>Arundo</taxon>
    </lineage>
</organism>
<protein>
    <submittedName>
        <fullName evidence="1">Uncharacterized protein</fullName>
    </submittedName>
</protein>
<name>A0A0A9C2E5_ARUDO</name>
<dbReference type="SUPFAM" id="SSF56672">
    <property type="entry name" value="DNA/RNA polymerases"/>
    <property type="match status" value="1"/>
</dbReference>
<dbReference type="InterPro" id="IPR032567">
    <property type="entry name" value="RTL1-rel"/>
</dbReference>